<dbReference type="PROSITE" id="PS01356">
    <property type="entry name" value="HEMATOPO_REC_S_F2"/>
    <property type="match status" value="1"/>
</dbReference>
<evidence type="ECO:0000256" key="9">
    <source>
        <dbReference type="SAM" id="SignalP"/>
    </source>
</evidence>
<dbReference type="Ensembl" id="ENSSDAT00000002588.1">
    <property type="protein sequence ID" value="ENSSDAP00000002242.1"/>
    <property type="gene ID" value="ENSSDAG00000002154.1"/>
</dbReference>
<evidence type="ECO:0000256" key="5">
    <source>
        <dbReference type="ARBA" id="ARBA00023136"/>
    </source>
</evidence>
<protein>
    <recommendedName>
        <fullName evidence="10">Type I cytokine receptor cytokine-binding domain-containing protein</fullName>
    </recommendedName>
</protein>
<dbReference type="FunFam" id="2.60.40.10:FF:001186">
    <property type="entry name" value="Interleukin 13 receptor subunit alpha 2"/>
    <property type="match status" value="1"/>
</dbReference>
<sequence>MAFICLDLRCLFIVLICTEFSSTFSSSTEIKVNPPQDFVIVDPGYLGHLYLQWQPPLALENFKECTIEYELQYRNINSERWKVSKACTYNIRVIIRYLLVILLTTFIHFLGSLETKIQDMVCVYYNWQYLICSWKPGVGAHLDTNYTLFYWYEGLEHTSQCVDYIKSNGVNVGCTFPSLESSDYKDFFVCVNGSSESKPIRSSYFIFQLQNIVKPLPPDYLNLTVKNIFEINLKWSTPKGPIPAKCFIYEVVLTGDETSWMVRTLNLFRKVKT</sequence>
<dbReference type="InterPro" id="IPR013783">
    <property type="entry name" value="Ig-like_fold"/>
</dbReference>
<evidence type="ECO:0000256" key="3">
    <source>
        <dbReference type="ARBA" id="ARBA00022729"/>
    </source>
</evidence>
<organism evidence="11 12">
    <name type="scientific">Spermophilus dauricus</name>
    <name type="common">Daurian ground squirrel</name>
    <dbReference type="NCBI Taxonomy" id="99837"/>
    <lineage>
        <taxon>Eukaryota</taxon>
        <taxon>Metazoa</taxon>
        <taxon>Chordata</taxon>
        <taxon>Craniata</taxon>
        <taxon>Vertebrata</taxon>
        <taxon>Euteleostomi</taxon>
        <taxon>Mammalia</taxon>
        <taxon>Eutheria</taxon>
        <taxon>Euarchontoglires</taxon>
        <taxon>Glires</taxon>
        <taxon>Rodentia</taxon>
        <taxon>Sciuromorpha</taxon>
        <taxon>Sciuridae</taxon>
        <taxon>Xerinae</taxon>
        <taxon>Marmotini</taxon>
        <taxon>Spermophilus</taxon>
    </lineage>
</organism>
<dbReference type="InterPro" id="IPR036116">
    <property type="entry name" value="FN3_sf"/>
</dbReference>
<dbReference type="InterPro" id="IPR003532">
    <property type="entry name" value="Short_hematopoietin_rcpt_2_CS"/>
</dbReference>
<keyword evidence="6" id="KW-0675">Receptor</keyword>
<evidence type="ECO:0000259" key="10">
    <source>
        <dbReference type="Pfam" id="PF09240"/>
    </source>
</evidence>
<reference evidence="11" key="2">
    <citation type="submission" date="2025-09" db="UniProtKB">
        <authorList>
            <consortium name="Ensembl"/>
        </authorList>
    </citation>
    <scope>IDENTIFICATION</scope>
</reference>
<keyword evidence="5 8" id="KW-0472">Membrane</keyword>
<dbReference type="SUPFAM" id="SSF49265">
    <property type="entry name" value="Fibronectin type III"/>
    <property type="match status" value="3"/>
</dbReference>
<dbReference type="InterPro" id="IPR015321">
    <property type="entry name" value="TypeI_recpt_CBD"/>
</dbReference>
<evidence type="ECO:0000256" key="6">
    <source>
        <dbReference type="ARBA" id="ARBA00023170"/>
    </source>
</evidence>
<dbReference type="Pfam" id="PF09240">
    <property type="entry name" value="IL6Ra-bind"/>
    <property type="match status" value="1"/>
</dbReference>
<feature type="transmembrane region" description="Helical" evidence="8">
    <location>
        <begin position="94"/>
        <end position="113"/>
    </location>
</feature>
<dbReference type="Proteomes" id="UP000694422">
    <property type="component" value="Unplaced"/>
</dbReference>
<keyword evidence="7" id="KW-0325">Glycoprotein</keyword>
<comment type="subcellular location">
    <subcellularLocation>
        <location evidence="1">Membrane</location>
        <topology evidence="1">Single-pass type I membrane protein</topology>
    </subcellularLocation>
</comment>
<dbReference type="AlphaFoldDB" id="A0A8C9P442"/>
<dbReference type="GO" id="GO:0009897">
    <property type="term" value="C:external side of plasma membrane"/>
    <property type="evidence" value="ECO:0007669"/>
    <property type="project" value="TreeGrafter"/>
</dbReference>
<keyword evidence="4 8" id="KW-1133">Transmembrane helix</keyword>
<proteinExistence type="predicted"/>
<reference evidence="11" key="1">
    <citation type="submission" date="2025-08" db="UniProtKB">
        <authorList>
            <consortium name="Ensembl"/>
        </authorList>
    </citation>
    <scope>IDENTIFICATION</scope>
</reference>
<evidence type="ECO:0000313" key="11">
    <source>
        <dbReference type="Ensembl" id="ENSSDAP00000002242.1"/>
    </source>
</evidence>
<dbReference type="PANTHER" id="PTHR23037:SF45">
    <property type="entry name" value="INTERLEUKIN 13 RECEPTOR SUBUNIT ALPHA 2"/>
    <property type="match status" value="1"/>
</dbReference>
<feature type="domain" description="Type I cytokine receptor cytokine-binding" evidence="10">
    <location>
        <begin position="119"/>
        <end position="212"/>
    </location>
</feature>
<keyword evidence="2 8" id="KW-0812">Transmembrane</keyword>
<keyword evidence="3 9" id="KW-0732">Signal</keyword>
<feature type="chain" id="PRO_5033998490" description="Type I cytokine receptor cytokine-binding domain-containing protein" evidence="9">
    <location>
        <begin position="26"/>
        <end position="273"/>
    </location>
</feature>
<evidence type="ECO:0000256" key="8">
    <source>
        <dbReference type="SAM" id="Phobius"/>
    </source>
</evidence>
<keyword evidence="12" id="KW-1185">Reference proteome</keyword>
<dbReference type="GO" id="GO:0004896">
    <property type="term" value="F:cytokine receptor activity"/>
    <property type="evidence" value="ECO:0007669"/>
    <property type="project" value="InterPro"/>
</dbReference>
<name>A0A8C9P442_SPEDA</name>
<accession>A0A8C9P442</accession>
<feature type="signal peptide" evidence="9">
    <location>
        <begin position="1"/>
        <end position="25"/>
    </location>
</feature>
<evidence type="ECO:0000256" key="7">
    <source>
        <dbReference type="ARBA" id="ARBA00023180"/>
    </source>
</evidence>
<evidence type="ECO:0000313" key="12">
    <source>
        <dbReference type="Proteomes" id="UP000694422"/>
    </source>
</evidence>
<evidence type="ECO:0000256" key="1">
    <source>
        <dbReference type="ARBA" id="ARBA00004479"/>
    </source>
</evidence>
<evidence type="ECO:0000256" key="2">
    <source>
        <dbReference type="ARBA" id="ARBA00022692"/>
    </source>
</evidence>
<evidence type="ECO:0000256" key="4">
    <source>
        <dbReference type="ARBA" id="ARBA00022989"/>
    </source>
</evidence>
<dbReference type="Gene3D" id="2.60.40.10">
    <property type="entry name" value="Immunoglobulins"/>
    <property type="match status" value="3"/>
</dbReference>
<dbReference type="PANTHER" id="PTHR23037">
    <property type="entry name" value="CYTOKINE RECEPTOR"/>
    <property type="match status" value="1"/>
</dbReference>